<dbReference type="Pfam" id="PF00047">
    <property type="entry name" value="ig"/>
    <property type="match status" value="1"/>
</dbReference>
<accession>A0A8R2JT37</accession>
<dbReference type="InterPro" id="IPR036179">
    <property type="entry name" value="Ig-like_dom_sf"/>
</dbReference>
<sequence length="289" mass="31930">MLPSRRLNKTARTYFAIVAAAAAAVVAFRIPKCDSLSNMSITVPVAVASGESAKMTCTYDLESDPLYTVKWYKGRQEFFRYVPKELPHTRVFPWPGINVDVSQSGPNQVVLRDVKRHLSGKYRCEVSADAPSFHTKIVSSWMHVVYPPVGQPVLSLEKRHYTIGDTLKGNCTSPPSSPPSNVTWYLNDKWMNSSYGQSSSSSGLAASDDAWRSTNTVGLELEVNSFKVGKMRIRCVAELYGVFKTSAETVLDEEKPRLASILGTFSSTGASHTSSYSLLIVILVSVWMR</sequence>
<dbReference type="AlphaFoldDB" id="A0A8R2JT37"/>
<dbReference type="OrthoDB" id="6343941at2759"/>
<dbReference type="Gene3D" id="2.60.40.10">
    <property type="entry name" value="Immunoglobulins"/>
    <property type="match status" value="2"/>
</dbReference>
<dbReference type="KEGG" id="api:100160452"/>
<dbReference type="RefSeq" id="XP_029346652.1">
    <property type="nucleotide sequence ID" value="XM_029490792.1"/>
</dbReference>
<proteinExistence type="predicted"/>
<dbReference type="PANTHER" id="PTHR21261:SF15">
    <property type="entry name" value="BEATEN PATH IIIA, ISOFORM D-RELATED"/>
    <property type="match status" value="1"/>
</dbReference>
<dbReference type="FunFam" id="2.60.40.10:FF:000437">
    <property type="entry name" value="Beat-IIIc, isoform A"/>
    <property type="match status" value="1"/>
</dbReference>
<dbReference type="PANTHER" id="PTHR21261">
    <property type="entry name" value="BEAT PROTEIN"/>
    <property type="match status" value="1"/>
</dbReference>
<organism evidence="2 3">
    <name type="scientific">Acyrthosiphon pisum</name>
    <name type="common">Pea aphid</name>
    <dbReference type="NCBI Taxonomy" id="7029"/>
    <lineage>
        <taxon>Eukaryota</taxon>
        <taxon>Metazoa</taxon>
        <taxon>Ecdysozoa</taxon>
        <taxon>Arthropoda</taxon>
        <taxon>Hexapoda</taxon>
        <taxon>Insecta</taxon>
        <taxon>Pterygota</taxon>
        <taxon>Neoptera</taxon>
        <taxon>Paraneoptera</taxon>
        <taxon>Hemiptera</taxon>
        <taxon>Sternorrhyncha</taxon>
        <taxon>Aphidomorpha</taxon>
        <taxon>Aphidoidea</taxon>
        <taxon>Aphididae</taxon>
        <taxon>Macrosiphini</taxon>
        <taxon>Acyrthosiphon</taxon>
    </lineage>
</organism>
<dbReference type="InterPro" id="IPR003599">
    <property type="entry name" value="Ig_sub"/>
</dbReference>
<dbReference type="InterPro" id="IPR013151">
    <property type="entry name" value="Immunoglobulin_dom"/>
</dbReference>
<dbReference type="GeneID" id="100160452"/>
<dbReference type="Proteomes" id="UP000007819">
    <property type="component" value="Chromosome A2"/>
</dbReference>
<dbReference type="SUPFAM" id="SSF48726">
    <property type="entry name" value="Immunoglobulin"/>
    <property type="match status" value="2"/>
</dbReference>
<name>A0A8R2JT37_ACYPI</name>
<evidence type="ECO:0000313" key="3">
    <source>
        <dbReference type="Proteomes" id="UP000007819"/>
    </source>
</evidence>
<reference evidence="3" key="1">
    <citation type="submission" date="2010-06" db="EMBL/GenBank/DDBJ databases">
        <authorList>
            <person name="Jiang H."/>
            <person name="Abraham K."/>
            <person name="Ali S."/>
            <person name="Alsbrooks S.L."/>
            <person name="Anim B.N."/>
            <person name="Anosike U.S."/>
            <person name="Attaway T."/>
            <person name="Bandaranaike D.P."/>
            <person name="Battles P.K."/>
            <person name="Bell S.N."/>
            <person name="Bell A.V."/>
            <person name="Beltran B."/>
            <person name="Bickham C."/>
            <person name="Bustamante Y."/>
            <person name="Caleb T."/>
            <person name="Canada A."/>
            <person name="Cardenas V."/>
            <person name="Carter K."/>
            <person name="Chacko J."/>
            <person name="Chandrabose M.N."/>
            <person name="Chavez D."/>
            <person name="Chavez A."/>
            <person name="Chen L."/>
            <person name="Chu H.-S."/>
            <person name="Claassen K.J."/>
            <person name="Cockrell R."/>
            <person name="Collins M."/>
            <person name="Cooper J.A."/>
            <person name="Cree A."/>
            <person name="Curry S.M."/>
            <person name="Da Y."/>
            <person name="Dao M.D."/>
            <person name="Das B."/>
            <person name="Davila M.-L."/>
            <person name="Davy-Carroll L."/>
            <person name="Denson S."/>
            <person name="Dinh H."/>
            <person name="Ebong V.E."/>
            <person name="Edwards J.R."/>
            <person name="Egan A."/>
            <person name="El-Daye J."/>
            <person name="Escobedo L."/>
            <person name="Fernandez S."/>
            <person name="Fernando P.R."/>
            <person name="Flagg N."/>
            <person name="Forbes L.D."/>
            <person name="Fowler R.G."/>
            <person name="Fu Q."/>
            <person name="Gabisi R.A."/>
            <person name="Ganer J."/>
            <person name="Garbino Pronczuk A."/>
            <person name="Garcia R.M."/>
            <person name="Garner T."/>
            <person name="Garrett T.E."/>
            <person name="Gonzalez D.A."/>
            <person name="Hamid H."/>
            <person name="Hawkins E.S."/>
            <person name="Hirani K."/>
            <person name="Hogues M.E."/>
            <person name="Hollins B."/>
            <person name="Hsiao C.-H."/>
            <person name="Jabil R."/>
            <person name="James M.L."/>
            <person name="Jhangiani S.N."/>
            <person name="Johnson B."/>
            <person name="Johnson Q."/>
            <person name="Joshi V."/>
            <person name="Kalu J.B."/>
            <person name="Kam C."/>
            <person name="Kashfia A."/>
            <person name="Keebler J."/>
            <person name="Kisamo H."/>
            <person name="Kovar C.L."/>
            <person name="Lago L.A."/>
            <person name="Lai C.-Y."/>
            <person name="Laidlaw J."/>
            <person name="Lara F."/>
            <person name="Le T.-K."/>
            <person name="Lee S.L."/>
            <person name="Legall F.H."/>
            <person name="Lemon S.J."/>
            <person name="Lewis L.R."/>
            <person name="Li B."/>
            <person name="Liu Y."/>
            <person name="Liu Y.-S."/>
            <person name="Lopez J."/>
            <person name="Lozado R.J."/>
            <person name="Lu J."/>
            <person name="Madu R.C."/>
            <person name="Maheshwari M."/>
            <person name="Maheshwari R."/>
            <person name="Malloy K."/>
            <person name="Martinez E."/>
            <person name="Mathew T."/>
            <person name="Mercado I.C."/>
            <person name="Mercado C."/>
            <person name="Meyer B."/>
            <person name="Montgomery K."/>
            <person name="Morgan M.B."/>
            <person name="Munidasa M."/>
            <person name="Nazareth L.V."/>
            <person name="Nelson J."/>
            <person name="Ng B.M."/>
            <person name="Nguyen N.B."/>
            <person name="Nguyen P.Q."/>
            <person name="Nguyen T."/>
            <person name="Obregon M."/>
            <person name="Okwuonu G.O."/>
            <person name="Onwere C.G."/>
            <person name="Orozco G."/>
            <person name="Parra A."/>
            <person name="Patel S."/>
            <person name="Patil S."/>
            <person name="Perez A."/>
            <person name="Perez Y."/>
            <person name="Pham C."/>
            <person name="Primus E.L."/>
            <person name="Pu L.-L."/>
            <person name="Puazo M."/>
            <person name="Qin X."/>
            <person name="Quiroz J.B."/>
            <person name="Reese J."/>
            <person name="Richards S."/>
            <person name="Rives C.M."/>
            <person name="Robberts R."/>
            <person name="Ruiz S.J."/>
            <person name="Ruiz M.J."/>
            <person name="Santibanez J."/>
            <person name="Schneider B.W."/>
            <person name="Sisson I."/>
            <person name="Smith M."/>
            <person name="Sodergren E."/>
            <person name="Song X.-Z."/>
            <person name="Song B.B."/>
            <person name="Summersgill H."/>
            <person name="Thelus R."/>
            <person name="Thornton R.D."/>
            <person name="Trejos Z.Y."/>
            <person name="Usmani K."/>
            <person name="Vattathil S."/>
            <person name="Villasana D."/>
            <person name="Walker D.L."/>
            <person name="Wang S."/>
            <person name="Wang K."/>
            <person name="White C.S."/>
            <person name="Williams A.C."/>
            <person name="Williamson J."/>
            <person name="Wilson K."/>
            <person name="Woghiren I.O."/>
            <person name="Woodworth J.R."/>
            <person name="Worley K.C."/>
            <person name="Wright R.A."/>
            <person name="Wu W."/>
            <person name="Young L."/>
            <person name="Zhang L."/>
            <person name="Zhang J."/>
            <person name="Zhu Y."/>
            <person name="Muzny D.M."/>
            <person name="Weinstock G."/>
            <person name="Gibbs R.A."/>
        </authorList>
    </citation>
    <scope>NUCLEOTIDE SEQUENCE [LARGE SCALE GENOMIC DNA]</scope>
    <source>
        <strain evidence="3">LSR1</strain>
    </source>
</reference>
<protein>
    <recommendedName>
        <fullName evidence="1">Ig-like domain-containing protein</fullName>
    </recommendedName>
</protein>
<dbReference type="SMART" id="SM00409">
    <property type="entry name" value="IG"/>
    <property type="match status" value="1"/>
</dbReference>
<dbReference type="InterPro" id="IPR007110">
    <property type="entry name" value="Ig-like_dom"/>
</dbReference>
<evidence type="ECO:0000259" key="1">
    <source>
        <dbReference type="PROSITE" id="PS50835"/>
    </source>
</evidence>
<dbReference type="EnsemblMetazoa" id="XM_029490792.1">
    <property type="protein sequence ID" value="XP_029346652.1"/>
    <property type="gene ID" value="LOC100160452"/>
</dbReference>
<evidence type="ECO:0000313" key="2">
    <source>
        <dbReference type="EnsemblMetazoa" id="XP_029346652.1"/>
    </source>
</evidence>
<reference evidence="2" key="2">
    <citation type="submission" date="2022-06" db="UniProtKB">
        <authorList>
            <consortium name="EnsemblMetazoa"/>
        </authorList>
    </citation>
    <scope>IDENTIFICATION</scope>
</reference>
<dbReference type="InterPro" id="IPR013783">
    <property type="entry name" value="Ig-like_fold"/>
</dbReference>
<dbReference type="PROSITE" id="PS50835">
    <property type="entry name" value="IG_LIKE"/>
    <property type="match status" value="1"/>
</dbReference>
<feature type="domain" description="Ig-like" evidence="1">
    <location>
        <begin position="31"/>
        <end position="139"/>
    </location>
</feature>
<keyword evidence="3" id="KW-1185">Reference proteome</keyword>